<dbReference type="PROSITE" id="PS50005">
    <property type="entry name" value="TPR"/>
    <property type="match status" value="1"/>
</dbReference>
<proteinExistence type="predicted"/>
<dbReference type="InParanoid" id="A0DNL2"/>
<dbReference type="InterPro" id="IPR019734">
    <property type="entry name" value="TPR_rpt"/>
</dbReference>
<evidence type="ECO:0000256" key="1">
    <source>
        <dbReference type="ARBA" id="ARBA00022737"/>
    </source>
</evidence>
<evidence type="ECO:0000313" key="4">
    <source>
        <dbReference type="EMBL" id="CAK84629.1"/>
    </source>
</evidence>
<dbReference type="EMBL" id="CT868518">
    <property type="protein sequence ID" value="CAK84629.1"/>
    <property type="molecule type" value="Genomic_DNA"/>
</dbReference>
<keyword evidence="2 3" id="KW-0802">TPR repeat</keyword>
<evidence type="ECO:0000256" key="3">
    <source>
        <dbReference type="PROSITE-ProRule" id="PRU00339"/>
    </source>
</evidence>
<dbReference type="SMART" id="SM00028">
    <property type="entry name" value="TPR"/>
    <property type="match status" value="8"/>
</dbReference>
<evidence type="ECO:0000313" key="5">
    <source>
        <dbReference type="Proteomes" id="UP000000600"/>
    </source>
</evidence>
<dbReference type="AlphaFoldDB" id="A0DNL2"/>
<dbReference type="OMA" id="MESQIYI"/>
<dbReference type="SUPFAM" id="SSF48452">
    <property type="entry name" value="TPR-like"/>
    <property type="match status" value="3"/>
</dbReference>
<name>A0DNL2_PARTE</name>
<organism evidence="4 5">
    <name type="scientific">Paramecium tetraurelia</name>
    <dbReference type="NCBI Taxonomy" id="5888"/>
    <lineage>
        <taxon>Eukaryota</taxon>
        <taxon>Sar</taxon>
        <taxon>Alveolata</taxon>
        <taxon>Ciliophora</taxon>
        <taxon>Intramacronucleata</taxon>
        <taxon>Oligohymenophorea</taxon>
        <taxon>Peniculida</taxon>
        <taxon>Parameciidae</taxon>
        <taxon>Paramecium</taxon>
    </lineage>
</organism>
<keyword evidence="1" id="KW-0677">Repeat</keyword>
<protein>
    <submittedName>
        <fullName evidence="4">Uncharacterized protein</fullName>
    </submittedName>
</protein>
<dbReference type="InterPro" id="IPR011990">
    <property type="entry name" value="TPR-like_helical_dom_sf"/>
</dbReference>
<dbReference type="Gene3D" id="1.25.40.10">
    <property type="entry name" value="Tetratricopeptide repeat domain"/>
    <property type="match status" value="4"/>
</dbReference>
<dbReference type="InterPro" id="IPR050498">
    <property type="entry name" value="Ycf3"/>
</dbReference>
<dbReference type="eggNOG" id="KOG1124">
    <property type="taxonomic scope" value="Eukaryota"/>
</dbReference>
<gene>
    <name evidence="4" type="ORF">GSPATT00018825001</name>
</gene>
<sequence>MKIYIQSPVFQKFIFNNQQQRNKLQMPLSSDKIEKPSPMSRSLTIKYRRRQTQNTVEPRGLSLSISRETQRSFFKDTIQNKVIPTDQFQTMIKEIQVGNSMQVITKLEQGPFNKKSYLILGIAYKQLNQFDKARSWFNKCLSEYPNYLDGYIQSAVLEFKAQKYYESLKFIEQALLHSPNDKQALQYKARCHSALKQHQKALEIYEKINNLDFIGRSRHCLSLIKCNYVDQALIKIDTILQQDSENAEALLLKGIIYFKKKNFMESQIYIEQAIQMSTSHQLSAKAISYIIKAKICLMDFYEAQLHLSRADQLKKSFKCISKLKPFVNGTVKLMKRQFAQGLQLIRDLKPISKFLQPIYYKFLAYAQFCTSDYVSALKSYEMINQIEKGQLYNKYVSEALILISKCQYEPSNKLLDKAIEIFPNKLEPFYYKSSICLLDKLYDGAQECEQLLEFAFNKQGKQPNLFFARALMKSYKRRYTSAMKDLEKAIDKSEDSISDHFYIRGILHAQSMRLKEAIKDFTTAIHFNKEHSESYLERAKCYQIKGDTAQSFSDMNKYVKYNNSDEINYWSGSLLFHNNAYEEALKAFNDAKQTNQILILKLKCEIKLQQIDKACIISNQLTQQNVRESKFKIDTQMLIFIKQILDAQLNKKHGDSVQFPNIDQQEIGLIFQVQDILLFKSSSMIFQHKYQEALLILQQLETYWMKLQKERLNSISSHQDADSEKSEDLSNEMVLKSERIVQHIIGIKYNMTIIYLLVICYNNVEQLSQYPNAKMKVEDIREQVGNVVSDELDYLKLMIQNQIDKKSTPAFGKAILTFLMNEKSLFNGFPTIKIHMHGQGIFECKLSLNFPDIQPPNICPEFKKEFLFMIKPNLIENKPEAPWLQRTQQQILVFTQNQLNDELDLTTDDEEETNEKRKKKRQVQNLEIDEKVQKRLDQLMKKL</sequence>
<dbReference type="STRING" id="5888.A0DNL2"/>
<dbReference type="HOGENOM" id="CLU_003275_0_0_1"/>
<reference evidence="4 5" key="1">
    <citation type="journal article" date="2006" name="Nature">
        <title>Global trends of whole-genome duplications revealed by the ciliate Paramecium tetraurelia.</title>
        <authorList>
            <consortium name="Genoscope"/>
            <person name="Aury J.-M."/>
            <person name="Jaillon O."/>
            <person name="Duret L."/>
            <person name="Noel B."/>
            <person name="Jubin C."/>
            <person name="Porcel B.M."/>
            <person name="Segurens B."/>
            <person name="Daubin V."/>
            <person name="Anthouard V."/>
            <person name="Aiach N."/>
            <person name="Arnaiz O."/>
            <person name="Billaut A."/>
            <person name="Beisson J."/>
            <person name="Blanc I."/>
            <person name="Bouhouche K."/>
            <person name="Camara F."/>
            <person name="Duharcourt S."/>
            <person name="Guigo R."/>
            <person name="Gogendeau D."/>
            <person name="Katinka M."/>
            <person name="Keller A.-M."/>
            <person name="Kissmehl R."/>
            <person name="Klotz C."/>
            <person name="Koll F."/>
            <person name="Le Moue A."/>
            <person name="Lepere C."/>
            <person name="Malinsky S."/>
            <person name="Nowacki M."/>
            <person name="Nowak J.K."/>
            <person name="Plattner H."/>
            <person name="Poulain J."/>
            <person name="Ruiz F."/>
            <person name="Serrano V."/>
            <person name="Zagulski M."/>
            <person name="Dessen P."/>
            <person name="Betermier M."/>
            <person name="Weissenbach J."/>
            <person name="Scarpelli C."/>
            <person name="Schachter V."/>
            <person name="Sperling L."/>
            <person name="Meyer E."/>
            <person name="Cohen J."/>
            <person name="Wincker P."/>
        </authorList>
    </citation>
    <scope>NUCLEOTIDE SEQUENCE [LARGE SCALE GENOMIC DNA]</scope>
    <source>
        <strain evidence="4 5">Stock d4-2</strain>
    </source>
</reference>
<dbReference type="Proteomes" id="UP000000600">
    <property type="component" value="Unassembled WGS sequence"/>
</dbReference>
<dbReference type="GeneID" id="5037811"/>
<dbReference type="PANTHER" id="PTHR44858:SF1">
    <property type="entry name" value="UDP-N-ACETYLGLUCOSAMINE--PEPTIDE N-ACETYLGLUCOSAMINYLTRANSFERASE SPINDLY-RELATED"/>
    <property type="match status" value="1"/>
</dbReference>
<dbReference type="PANTHER" id="PTHR44858">
    <property type="entry name" value="TETRATRICOPEPTIDE REPEAT PROTEIN 6"/>
    <property type="match status" value="1"/>
</dbReference>
<feature type="repeat" description="TPR" evidence="3">
    <location>
        <begin position="114"/>
        <end position="147"/>
    </location>
</feature>
<dbReference type="KEGG" id="ptm:GSPATT00018825001"/>
<keyword evidence="5" id="KW-1185">Reference proteome</keyword>
<dbReference type="RefSeq" id="XP_001452026.1">
    <property type="nucleotide sequence ID" value="XM_001451989.1"/>
</dbReference>
<dbReference type="Pfam" id="PF13181">
    <property type="entry name" value="TPR_8"/>
    <property type="match status" value="2"/>
</dbReference>
<evidence type="ECO:0000256" key="2">
    <source>
        <dbReference type="ARBA" id="ARBA00022803"/>
    </source>
</evidence>
<accession>A0DNL2</accession>
<dbReference type="OrthoDB" id="1926212at2759"/>